<evidence type="ECO:0000313" key="2">
    <source>
        <dbReference type="Proteomes" id="UP001497700"/>
    </source>
</evidence>
<name>A0ACB9Z1D6_9PEZI</name>
<keyword evidence="2" id="KW-1185">Reference proteome</keyword>
<gene>
    <name evidence="1" type="ORF">F4820DRAFT_448326</name>
</gene>
<proteinExistence type="predicted"/>
<dbReference type="Proteomes" id="UP001497700">
    <property type="component" value="Unassembled WGS sequence"/>
</dbReference>
<protein>
    <submittedName>
        <fullName evidence="1">Uncharacterized protein</fullName>
    </submittedName>
</protein>
<dbReference type="EMBL" id="MU393476">
    <property type="protein sequence ID" value="KAI4865112.1"/>
    <property type="molecule type" value="Genomic_DNA"/>
</dbReference>
<accession>A0ACB9Z1D6</accession>
<reference evidence="1 2" key="1">
    <citation type="journal article" date="2022" name="New Phytol.">
        <title>Ecological generalism drives hyperdiversity of secondary metabolite gene clusters in xylarialean endophytes.</title>
        <authorList>
            <person name="Franco M.E.E."/>
            <person name="Wisecaver J.H."/>
            <person name="Arnold A.E."/>
            <person name="Ju Y.M."/>
            <person name="Slot J.C."/>
            <person name="Ahrendt S."/>
            <person name="Moore L.P."/>
            <person name="Eastman K.E."/>
            <person name="Scott K."/>
            <person name="Konkel Z."/>
            <person name="Mondo S.J."/>
            <person name="Kuo A."/>
            <person name="Hayes R.D."/>
            <person name="Haridas S."/>
            <person name="Andreopoulos B."/>
            <person name="Riley R."/>
            <person name="LaButti K."/>
            <person name="Pangilinan J."/>
            <person name="Lipzen A."/>
            <person name="Amirebrahimi M."/>
            <person name="Yan J."/>
            <person name="Adam C."/>
            <person name="Keymanesh K."/>
            <person name="Ng V."/>
            <person name="Louie K."/>
            <person name="Northen T."/>
            <person name="Drula E."/>
            <person name="Henrissat B."/>
            <person name="Hsieh H.M."/>
            <person name="Youens-Clark K."/>
            <person name="Lutzoni F."/>
            <person name="Miadlikowska J."/>
            <person name="Eastwood D.C."/>
            <person name="Hamelin R.C."/>
            <person name="Grigoriev I.V."/>
            <person name="U'Ren J.M."/>
        </authorList>
    </citation>
    <scope>NUCLEOTIDE SEQUENCE [LARGE SCALE GENOMIC DNA]</scope>
    <source>
        <strain evidence="1 2">CBS 119005</strain>
    </source>
</reference>
<evidence type="ECO:0000313" key="1">
    <source>
        <dbReference type="EMBL" id="KAI4865112.1"/>
    </source>
</evidence>
<comment type="caution">
    <text evidence="1">The sequence shown here is derived from an EMBL/GenBank/DDBJ whole genome shotgun (WGS) entry which is preliminary data.</text>
</comment>
<organism evidence="1 2">
    <name type="scientific">Hypoxylon rubiginosum</name>
    <dbReference type="NCBI Taxonomy" id="110542"/>
    <lineage>
        <taxon>Eukaryota</taxon>
        <taxon>Fungi</taxon>
        <taxon>Dikarya</taxon>
        <taxon>Ascomycota</taxon>
        <taxon>Pezizomycotina</taxon>
        <taxon>Sordariomycetes</taxon>
        <taxon>Xylariomycetidae</taxon>
        <taxon>Xylariales</taxon>
        <taxon>Hypoxylaceae</taxon>
        <taxon>Hypoxylon</taxon>
    </lineage>
</organism>
<sequence>MVLSDADGISAHRASPTPDGNEEDVSIEPLAQLQIGVPLEQPFEQSEDMTRQEAPQALVLKDAPVTGVTSNEHVKGPMVNEKTTPRLAPSGSSANLRAGAEGRTRPSGPRPDPGLPRSSTAVDLHEKDQWRSRFYSGDLPRSVSMQTLQLNNGQQHAPIPEAIPKSNTYDPLHMVPLMGRRRINHSEEAGKEAYAASIRKISMQSAPLRQKVSNERLAASSAPSSSPVSETSPTTAGFSNCPTSATGSSFPIPLMVSSSLNSLGGGTRPSHGAPKRHGRSRAQLRKKPSRLSVVVESRTSWLDCEPEPIQTPAEDDEEWLKAVEEVSTMFDEAYLSVYGQVRRVVQDEAEAGDIAHLLISKDFNGIINTYADETFTINPRDVEIIRASIQEQAGSAMWISTETSVKRRLDHNKKLKALELFEGWEAQIKAEEEAKTKGKGKEIEE</sequence>